<evidence type="ECO:0000313" key="3">
    <source>
        <dbReference type="EMBL" id="BDZ58009.1"/>
    </source>
</evidence>
<protein>
    <recommendedName>
        <fullName evidence="2">Activator of Hsp90 ATPase homologue 1/2-like C-terminal domain-containing protein</fullName>
    </recommendedName>
</protein>
<proteinExistence type="inferred from homology"/>
<evidence type="ECO:0000259" key="2">
    <source>
        <dbReference type="Pfam" id="PF08327"/>
    </source>
</evidence>
<dbReference type="SUPFAM" id="SSF55961">
    <property type="entry name" value="Bet v1-like"/>
    <property type="match status" value="1"/>
</dbReference>
<keyword evidence="4" id="KW-1185">Reference proteome</keyword>
<dbReference type="Gene3D" id="3.30.530.20">
    <property type="match status" value="1"/>
</dbReference>
<comment type="similarity">
    <text evidence="1">Belongs to the AHA1 family.</text>
</comment>
<organism evidence="3 4">
    <name type="scientific">Barrientosiimonas endolithica</name>
    <dbReference type="NCBI Taxonomy" id="1535208"/>
    <lineage>
        <taxon>Bacteria</taxon>
        <taxon>Bacillati</taxon>
        <taxon>Actinomycetota</taxon>
        <taxon>Actinomycetes</taxon>
        <taxon>Micrococcales</taxon>
        <taxon>Dermacoccaceae</taxon>
        <taxon>Barrientosiimonas</taxon>
    </lineage>
</organism>
<accession>A0ABM8HAS9</accession>
<evidence type="ECO:0000256" key="1">
    <source>
        <dbReference type="ARBA" id="ARBA00006817"/>
    </source>
</evidence>
<gene>
    <name evidence="3" type="ORF">GCM10025872_16660</name>
</gene>
<dbReference type="RefSeq" id="WP_289232819.1">
    <property type="nucleotide sequence ID" value="NZ_AP027735.1"/>
</dbReference>
<sequence length="147" mass="16501">MSDELVFSYDLPCPAAQAFFVYVDGIGAWWPGTYTADPATFEGVTIEPRVGGRIYARYRGGQHDDWGEVTALEHGARLEHTFLLAHSSRTPSTVSVTFDDHDTGSRMVFRHGGWTSSNAFDRHRFSDWPVILGNYVEMVRASVRTRA</sequence>
<evidence type="ECO:0000313" key="4">
    <source>
        <dbReference type="Proteomes" id="UP001321421"/>
    </source>
</evidence>
<feature type="domain" description="Activator of Hsp90 ATPase homologue 1/2-like C-terminal" evidence="2">
    <location>
        <begin position="26"/>
        <end position="122"/>
    </location>
</feature>
<dbReference type="EMBL" id="AP027735">
    <property type="protein sequence ID" value="BDZ58009.1"/>
    <property type="molecule type" value="Genomic_DNA"/>
</dbReference>
<dbReference type="InterPro" id="IPR023393">
    <property type="entry name" value="START-like_dom_sf"/>
</dbReference>
<name>A0ABM8HAS9_9MICO</name>
<dbReference type="Pfam" id="PF08327">
    <property type="entry name" value="AHSA1"/>
    <property type="match status" value="1"/>
</dbReference>
<reference evidence="4" key="1">
    <citation type="journal article" date="2019" name="Int. J. Syst. Evol. Microbiol.">
        <title>The Global Catalogue of Microorganisms (GCM) 10K type strain sequencing project: providing services to taxonomists for standard genome sequencing and annotation.</title>
        <authorList>
            <consortium name="The Broad Institute Genomics Platform"/>
            <consortium name="The Broad Institute Genome Sequencing Center for Infectious Disease"/>
            <person name="Wu L."/>
            <person name="Ma J."/>
        </authorList>
    </citation>
    <scope>NUCLEOTIDE SEQUENCE [LARGE SCALE GENOMIC DNA]</scope>
    <source>
        <strain evidence="4">NBRC 110608</strain>
    </source>
</reference>
<dbReference type="InterPro" id="IPR013538">
    <property type="entry name" value="ASHA1/2-like_C"/>
</dbReference>
<dbReference type="Proteomes" id="UP001321421">
    <property type="component" value="Chromosome"/>
</dbReference>